<keyword evidence="3" id="KW-0648">Protein biosynthesis</keyword>
<dbReference type="SUPFAM" id="SSF52540">
    <property type="entry name" value="P-loop containing nucleoside triphosphate hydrolases"/>
    <property type="match status" value="1"/>
</dbReference>
<dbReference type="AlphaFoldDB" id="A0A377XP82"/>
<protein>
    <submittedName>
        <fullName evidence="3">Translation elongation factor LepA</fullName>
        <ecNumber evidence="3">3.6.5.-</ecNumber>
    </submittedName>
</protein>
<dbReference type="EMBL" id="UGLH01000006">
    <property type="protein sequence ID" value="STT84568.1"/>
    <property type="molecule type" value="Genomic_DNA"/>
</dbReference>
<evidence type="ECO:0000313" key="3">
    <source>
        <dbReference type="EMBL" id="STT84568.1"/>
    </source>
</evidence>
<evidence type="ECO:0000313" key="4">
    <source>
        <dbReference type="Proteomes" id="UP000254340"/>
    </source>
</evidence>
<dbReference type="GO" id="GO:0005525">
    <property type="term" value="F:GTP binding"/>
    <property type="evidence" value="ECO:0007669"/>
    <property type="project" value="InterPro"/>
</dbReference>
<feature type="domain" description="Tr-type G" evidence="2">
    <location>
        <begin position="1"/>
        <end position="115"/>
    </location>
</feature>
<dbReference type="Gene3D" id="3.40.50.300">
    <property type="entry name" value="P-loop containing nucleotide triphosphate hydrolases"/>
    <property type="match status" value="1"/>
</dbReference>
<keyword evidence="3" id="KW-0251">Elongation factor</keyword>
<dbReference type="GO" id="GO:0003924">
    <property type="term" value="F:GTPase activity"/>
    <property type="evidence" value="ECO:0007669"/>
    <property type="project" value="InterPro"/>
</dbReference>
<dbReference type="GO" id="GO:0003746">
    <property type="term" value="F:translation elongation factor activity"/>
    <property type="evidence" value="ECO:0007669"/>
    <property type="project" value="UniProtKB-KW"/>
</dbReference>
<dbReference type="InterPro" id="IPR027417">
    <property type="entry name" value="P-loop_NTPase"/>
</dbReference>
<dbReference type="InterPro" id="IPR006297">
    <property type="entry name" value="EF-4"/>
</dbReference>
<proteinExistence type="predicted"/>
<dbReference type="PANTHER" id="PTHR43512:SF4">
    <property type="entry name" value="TRANSLATION FACTOR GUF1 HOMOLOG, CHLOROPLASTIC"/>
    <property type="match status" value="1"/>
</dbReference>
<feature type="region of interest" description="Disordered" evidence="1">
    <location>
        <begin position="85"/>
        <end position="115"/>
    </location>
</feature>
<evidence type="ECO:0000256" key="1">
    <source>
        <dbReference type="SAM" id="MobiDB-lite"/>
    </source>
</evidence>
<dbReference type="GO" id="GO:0045727">
    <property type="term" value="P:positive regulation of translation"/>
    <property type="evidence" value="ECO:0007669"/>
    <property type="project" value="TreeGrafter"/>
</dbReference>
<organism evidence="3 4">
    <name type="scientific">Klebsiella pneumoniae</name>
    <dbReference type="NCBI Taxonomy" id="573"/>
    <lineage>
        <taxon>Bacteria</taxon>
        <taxon>Pseudomonadati</taxon>
        <taxon>Pseudomonadota</taxon>
        <taxon>Gammaproteobacteria</taxon>
        <taxon>Enterobacterales</taxon>
        <taxon>Enterobacteriaceae</taxon>
        <taxon>Klebsiella/Raoultella group</taxon>
        <taxon>Klebsiella</taxon>
        <taxon>Klebsiella pneumoniae complex</taxon>
    </lineage>
</organism>
<evidence type="ECO:0000259" key="2">
    <source>
        <dbReference type="PROSITE" id="PS51722"/>
    </source>
</evidence>
<dbReference type="EC" id="3.6.5.-" evidence="3"/>
<gene>
    <name evidence="3" type="primary">lepA_2</name>
    <name evidence="3" type="ORF">NCTC5047_05621</name>
</gene>
<dbReference type="PROSITE" id="PS51722">
    <property type="entry name" value="G_TR_2"/>
    <property type="match status" value="1"/>
</dbReference>
<dbReference type="Pfam" id="PF00009">
    <property type="entry name" value="GTP_EFTU"/>
    <property type="match status" value="1"/>
</dbReference>
<reference evidence="3 4" key="1">
    <citation type="submission" date="2018-06" db="EMBL/GenBank/DDBJ databases">
        <authorList>
            <consortium name="Pathogen Informatics"/>
            <person name="Doyle S."/>
        </authorList>
    </citation>
    <scope>NUCLEOTIDE SEQUENCE [LARGE SCALE GENOMIC DNA]</scope>
    <source>
        <strain evidence="3 4">NCTC5047</strain>
    </source>
</reference>
<accession>A0A377XP82</accession>
<sequence length="115" mass="12000">MDFSYEVSRSLAACEGALLVVDAGQGVEAQTLANCYTAMEMDLEVVPVLNKIDLPAADPERVADEIEDIVGIDAHDAVRCSAKTGVGRDRRAGASGARYPAAGRRSGRAAAGADY</sequence>
<keyword evidence="3" id="KW-0378">Hydrolase</keyword>
<dbReference type="InterPro" id="IPR000795">
    <property type="entry name" value="T_Tr_GTP-bd_dom"/>
</dbReference>
<feature type="compositionally biased region" description="Low complexity" evidence="1">
    <location>
        <begin position="93"/>
        <end position="115"/>
    </location>
</feature>
<dbReference type="Proteomes" id="UP000254340">
    <property type="component" value="Unassembled WGS sequence"/>
</dbReference>
<dbReference type="PANTHER" id="PTHR43512">
    <property type="entry name" value="TRANSLATION FACTOR GUF1-RELATED"/>
    <property type="match status" value="1"/>
</dbReference>
<dbReference type="GO" id="GO:0043022">
    <property type="term" value="F:ribosome binding"/>
    <property type="evidence" value="ECO:0007669"/>
    <property type="project" value="TreeGrafter"/>
</dbReference>
<name>A0A377XP82_KLEPN</name>